<dbReference type="InterPro" id="IPR035979">
    <property type="entry name" value="RBD_domain_sf"/>
</dbReference>
<reference evidence="3 4" key="1">
    <citation type="submission" date="2018-01" db="EMBL/GenBank/DDBJ databases">
        <title>Genome characterization of the sugarcane-associated fungus Trichoderma ghanense CCMA-1212 and their application in lignocelulose bioconversion.</title>
        <authorList>
            <person name="Steindorff A.S."/>
            <person name="Mendes T.D."/>
            <person name="Vilela E.S.D."/>
            <person name="Rodrigues D.S."/>
            <person name="Formighieri E.F."/>
            <person name="Melo I.S."/>
            <person name="Favaro L.C.L."/>
        </authorList>
    </citation>
    <scope>NUCLEOTIDE SEQUENCE [LARGE SCALE GENOMIC DNA]</scope>
    <source>
        <strain evidence="3 4">CCMA-1212</strain>
    </source>
</reference>
<organism evidence="3 4">
    <name type="scientific">Trichoderma ghanense</name>
    <dbReference type="NCBI Taxonomy" id="65468"/>
    <lineage>
        <taxon>Eukaryota</taxon>
        <taxon>Fungi</taxon>
        <taxon>Dikarya</taxon>
        <taxon>Ascomycota</taxon>
        <taxon>Pezizomycotina</taxon>
        <taxon>Sordariomycetes</taxon>
        <taxon>Hypocreomycetidae</taxon>
        <taxon>Hypocreales</taxon>
        <taxon>Hypocreaceae</taxon>
        <taxon>Trichoderma</taxon>
    </lineage>
</organism>
<dbReference type="GeneID" id="300573450"/>
<dbReference type="EMBL" id="PPTA01000002">
    <property type="protein sequence ID" value="TFB06438.1"/>
    <property type="molecule type" value="Genomic_DNA"/>
</dbReference>
<evidence type="ECO:0000313" key="4">
    <source>
        <dbReference type="Proteomes" id="UP001642720"/>
    </source>
</evidence>
<dbReference type="SUPFAM" id="SSF54928">
    <property type="entry name" value="RNA-binding domain, RBD"/>
    <property type="match status" value="1"/>
</dbReference>
<feature type="region of interest" description="Disordered" evidence="1">
    <location>
        <begin position="100"/>
        <end position="136"/>
    </location>
</feature>
<protein>
    <recommendedName>
        <fullName evidence="2">RRM domain-containing protein</fullName>
    </recommendedName>
</protein>
<accession>A0ABY2HDT6</accession>
<dbReference type="InterPro" id="IPR000504">
    <property type="entry name" value="RRM_dom"/>
</dbReference>
<keyword evidence="4" id="KW-1185">Reference proteome</keyword>
<feature type="domain" description="RRM" evidence="2">
    <location>
        <begin position="29"/>
        <end position="88"/>
    </location>
</feature>
<dbReference type="Proteomes" id="UP001642720">
    <property type="component" value="Unassembled WGS sequence"/>
</dbReference>
<sequence>MSNRHIFPTSLKDVQPGDKTGEYHITFCNLPFNTTWQEMKDWISASCPVDYIEVFPTSCSGWLRVKGKDDFEKALAHLRNERFKDRFLLFDSRNETESIKIKFKETSPKPKHARRKRSPRGSRGQKGPGESLMPTDYRAHTPPHDHAWSQSDHVHAAEAAKRWAYEECLTLATLMYNSSLRSTWQMQYPVSAFPYYQPEYYNGMGMDYCGNPYSPYSFGGSPAVYPTQVAG</sequence>
<dbReference type="InterPro" id="IPR012677">
    <property type="entry name" value="Nucleotide-bd_a/b_plait_sf"/>
</dbReference>
<feature type="compositionally biased region" description="Basic residues" evidence="1">
    <location>
        <begin position="109"/>
        <end position="120"/>
    </location>
</feature>
<dbReference type="Pfam" id="PF00076">
    <property type="entry name" value="RRM_1"/>
    <property type="match status" value="1"/>
</dbReference>
<dbReference type="Gene3D" id="3.30.70.330">
    <property type="match status" value="1"/>
</dbReference>
<dbReference type="RefSeq" id="XP_073562639.1">
    <property type="nucleotide sequence ID" value="XM_073699000.1"/>
</dbReference>
<dbReference type="CDD" id="cd00590">
    <property type="entry name" value="RRM_SF"/>
    <property type="match status" value="1"/>
</dbReference>
<proteinExistence type="predicted"/>
<evidence type="ECO:0000256" key="1">
    <source>
        <dbReference type="SAM" id="MobiDB-lite"/>
    </source>
</evidence>
<name>A0ABY2HDT6_9HYPO</name>
<evidence type="ECO:0000259" key="2">
    <source>
        <dbReference type="Pfam" id="PF00076"/>
    </source>
</evidence>
<gene>
    <name evidence="3" type="ORF">CCMA1212_001578</name>
</gene>
<comment type="caution">
    <text evidence="3">The sequence shown here is derived from an EMBL/GenBank/DDBJ whole genome shotgun (WGS) entry which is preliminary data.</text>
</comment>
<evidence type="ECO:0000313" key="3">
    <source>
        <dbReference type="EMBL" id="TFB06438.1"/>
    </source>
</evidence>